<comment type="caution">
    <text evidence="4">The sequence shown here is derived from an EMBL/GenBank/DDBJ whole genome shotgun (WGS) entry which is preliminary data.</text>
</comment>
<evidence type="ECO:0000313" key="5">
    <source>
        <dbReference type="Proteomes" id="UP001497392"/>
    </source>
</evidence>
<feature type="domain" description="Disease resistance R13L4/SHOC-2-like LRR" evidence="3">
    <location>
        <begin position="159"/>
        <end position="348"/>
    </location>
</feature>
<dbReference type="Gene3D" id="3.80.10.10">
    <property type="entry name" value="Ribonuclease Inhibitor"/>
    <property type="match status" value="2"/>
</dbReference>
<dbReference type="EMBL" id="CAXHTA020000021">
    <property type="protein sequence ID" value="CAL5229612.1"/>
    <property type="molecule type" value="Genomic_DNA"/>
</dbReference>
<keyword evidence="5" id="KW-1185">Reference proteome</keyword>
<protein>
    <submittedName>
        <fullName evidence="4">G12973 protein</fullName>
    </submittedName>
</protein>
<keyword evidence="2" id="KW-0677">Repeat</keyword>
<evidence type="ECO:0000256" key="1">
    <source>
        <dbReference type="ARBA" id="ARBA00004430"/>
    </source>
</evidence>
<accession>A0ABP1GCQ1</accession>
<dbReference type="InterPro" id="IPR055414">
    <property type="entry name" value="LRR_R13L4/SHOC2-like"/>
</dbReference>
<reference evidence="4 5" key="1">
    <citation type="submission" date="2024-06" db="EMBL/GenBank/DDBJ databases">
        <authorList>
            <person name="Kraege A."/>
            <person name="Thomma B."/>
        </authorList>
    </citation>
    <scope>NUCLEOTIDE SEQUENCE [LARGE SCALE GENOMIC DNA]</scope>
</reference>
<evidence type="ECO:0000259" key="3">
    <source>
        <dbReference type="Pfam" id="PF23598"/>
    </source>
</evidence>
<dbReference type="InterPro" id="IPR032675">
    <property type="entry name" value="LRR_dom_sf"/>
</dbReference>
<gene>
    <name evidence="4" type="primary">g12973</name>
    <name evidence="4" type="ORF">VP750_LOCUS11518</name>
</gene>
<dbReference type="Proteomes" id="UP001497392">
    <property type="component" value="Unassembled WGS sequence"/>
</dbReference>
<comment type="subcellular location">
    <subcellularLocation>
        <location evidence="1">Cytoplasm</location>
        <location evidence="1">Cytoskeleton</location>
        <location evidence="1">Cilium axoneme</location>
    </subcellularLocation>
</comment>
<evidence type="ECO:0000313" key="4">
    <source>
        <dbReference type="EMBL" id="CAL5229612.1"/>
    </source>
</evidence>
<proteinExistence type="predicted"/>
<sequence>MLSATNVGVLNLLCSLTGLRELDLSNSITTSQAIVDHVASLCALTSLCMDIKEDSDSAVPVIEGSALLGMQELRVLGVAGWHICLVPRDVSFGGSTDAKLPLTELHASAWRHEDHEVLLNAALRGGKRQALELSGDSRCVTYDDIPQLWSKAAGLTRLHIRDCNVETLGELQSLPVLENLTFSSCHVSTTEVRRHVSSMSLLKTLQFHFTDLSSDCCLAAMLGNLSNLRTLKTPKSEAVTAELVSQVAQLTALQDLDLSSVYRGHDDMRPLSAMTQLKALGLARLGVDNTAVHALRNLKRLRVLNLDRGSFSDTGLCMLTGLTALRSLSLQLCQSITDEGLRAVVVPLSRHSLARVDAFGCGRLTSLSSAESMGVDCCLIFKMGPVHLYGARLLAQAFELVRL</sequence>
<organism evidence="4 5">
    <name type="scientific">Coccomyxa viridis</name>
    <dbReference type="NCBI Taxonomy" id="1274662"/>
    <lineage>
        <taxon>Eukaryota</taxon>
        <taxon>Viridiplantae</taxon>
        <taxon>Chlorophyta</taxon>
        <taxon>core chlorophytes</taxon>
        <taxon>Trebouxiophyceae</taxon>
        <taxon>Trebouxiophyceae incertae sedis</taxon>
        <taxon>Coccomyxaceae</taxon>
        <taxon>Coccomyxa</taxon>
    </lineage>
</organism>
<dbReference type="PANTHER" id="PTHR47186">
    <property type="entry name" value="LEUCINE-RICH REPEAT-CONTAINING PROTEIN 57"/>
    <property type="match status" value="1"/>
</dbReference>
<name>A0ABP1GCQ1_9CHLO</name>
<dbReference type="Pfam" id="PF23598">
    <property type="entry name" value="LRR_14"/>
    <property type="match status" value="1"/>
</dbReference>
<dbReference type="SUPFAM" id="SSF52047">
    <property type="entry name" value="RNI-like"/>
    <property type="match status" value="1"/>
</dbReference>
<evidence type="ECO:0000256" key="2">
    <source>
        <dbReference type="ARBA" id="ARBA00022737"/>
    </source>
</evidence>
<dbReference type="PANTHER" id="PTHR47186:SF18">
    <property type="entry name" value="RX N-TERMINAL DOMAIN-CONTAINING PROTEIN"/>
    <property type="match status" value="1"/>
</dbReference>